<evidence type="ECO:0000256" key="11">
    <source>
        <dbReference type="ARBA" id="ARBA00049091"/>
    </source>
</evidence>
<dbReference type="Proteomes" id="UP000236434">
    <property type="component" value="Unassembled WGS sequence"/>
</dbReference>
<name>A0A2K1NWV0_9BACT</name>
<dbReference type="CDD" id="cd03017">
    <property type="entry name" value="PRX_BCP"/>
    <property type="match status" value="1"/>
</dbReference>
<dbReference type="InterPro" id="IPR000866">
    <property type="entry name" value="AhpC/TSA"/>
</dbReference>
<evidence type="ECO:0000256" key="8">
    <source>
        <dbReference type="ARBA" id="ARBA00023284"/>
    </source>
</evidence>
<dbReference type="PIRSF" id="PIRSF000239">
    <property type="entry name" value="AHPC"/>
    <property type="match status" value="1"/>
</dbReference>
<dbReference type="GO" id="GO:0045454">
    <property type="term" value="P:cell redox homeostasis"/>
    <property type="evidence" value="ECO:0007669"/>
    <property type="project" value="TreeGrafter"/>
</dbReference>
<evidence type="ECO:0000313" key="14">
    <source>
        <dbReference type="EMBL" id="PNR95011.1"/>
    </source>
</evidence>
<dbReference type="AlphaFoldDB" id="A0A2K1NWV0"/>
<dbReference type="InterPro" id="IPR036249">
    <property type="entry name" value="Thioredoxin-like_sf"/>
</dbReference>
<proteinExistence type="inferred from homology"/>
<dbReference type="EC" id="1.11.1.24" evidence="3"/>
<dbReference type="Pfam" id="PF00578">
    <property type="entry name" value="AhpC-TSA"/>
    <property type="match status" value="1"/>
</dbReference>
<dbReference type="OrthoDB" id="9812811at2"/>
<dbReference type="RefSeq" id="WP_103067660.1">
    <property type="nucleotide sequence ID" value="NZ_AZRL01000022.1"/>
</dbReference>
<evidence type="ECO:0000256" key="7">
    <source>
        <dbReference type="ARBA" id="ARBA00023157"/>
    </source>
</evidence>
<keyword evidence="6" id="KW-0560">Oxidoreductase</keyword>
<dbReference type="InterPro" id="IPR013766">
    <property type="entry name" value="Thioredoxin_domain"/>
</dbReference>
<dbReference type="EMBL" id="AZRL01000022">
    <property type="protein sequence ID" value="PNR95011.1"/>
    <property type="molecule type" value="Genomic_DNA"/>
</dbReference>
<comment type="function">
    <text evidence="1">Thiol-specific peroxidase that catalyzes the reduction of hydrogen peroxide and organic hydroperoxides to water and alcohols, respectively. Plays a role in cell protection against oxidative stress by detoxifying peroxides and as sensor of hydrogen peroxide-mediated signaling events.</text>
</comment>
<evidence type="ECO:0000256" key="4">
    <source>
        <dbReference type="ARBA" id="ARBA00022559"/>
    </source>
</evidence>
<evidence type="ECO:0000313" key="15">
    <source>
        <dbReference type="Proteomes" id="UP000236434"/>
    </source>
</evidence>
<comment type="caution">
    <text evidence="14">The sequence shown here is derived from an EMBL/GenBank/DDBJ whole genome shotgun (WGS) entry which is preliminary data.</text>
</comment>
<dbReference type="FunFam" id="3.40.30.10:FF:000007">
    <property type="entry name" value="Thioredoxin-dependent thiol peroxidase"/>
    <property type="match status" value="1"/>
</dbReference>
<comment type="subunit">
    <text evidence="2">Monomer.</text>
</comment>
<evidence type="ECO:0000256" key="3">
    <source>
        <dbReference type="ARBA" id="ARBA00013017"/>
    </source>
</evidence>
<evidence type="ECO:0000256" key="2">
    <source>
        <dbReference type="ARBA" id="ARBA00011245"/>
    </source>
</evidence>
<dbReference type="GO" id="GO:0034599">
    <property type="term" value="P:cellular response to oxidative stress"/>
    <property type="evidence" value="ECO:0007669"/>
    <property type="project" value="TreeGrafter"/>
</dbReference>
<accession>A0A2K1NWV0</accession>
<comment type="catalytic activity">
    <reaction evidence="11">
        <text>a hydroperoxide + [thioredoxin]-dithiol = an alcohol + [thioredoxin]-disulfide + H2O</text>
        <dbReference type="Rhea" id="RHEA:62620"/>
        <dbReference type="Rhea" id="RHEA-COMP:10698"/>
        <dbReference type="Rhea" id="RHEA-COMP:10700"/>
        <dbReference type="ChEBI" id="CHEBI:15377"/>
        <dbReference type="ChEBI" id="CHEBI:29950"/>
        <dbReference type="ChEBI" id="CHEBI:30879"/>
        <dbReference type="ChEBI" id="CHEBI:35924"/>
        <dbReference type="ChEBI" id="CHEBI:50058"/>
        <dbReference type="EC" id="1.11.1.24"/>
    </reaction>
</comment>
<comment type="similarity">
    <text evidence="10">Belongs to the peroxiredoxin family. BCP/PrxQ subfamily.</text>
</comment>
<dbReference type="SUPFAM" id="SSF52833">
    <property type="entry name" value="Thioredoxin-like"/>
    <property type="match status" value="1"/>
</dbReference>
<evidence type="ECO:0000256" key="6">
    <source>
        <dbReference type="ARBA" id="ARBA00023002"/>
    </source>
</evidence>
<gene>
    <name evidence="14" type="ORF">X929_09100</name>
</gene>
<evidence type="ECO:0000256" key="9">
    <source>
        <dbReference type="ARBA" id="ARBA00032824"/>
    </source>
</evidence>
<keyword evidence="5" id="KW-0049">Antioxidant</keyword>
<feature type="domain" description="Thioredoxin" evidence="13">
    <location>
        <begin position="6"/>
        <end position="156"/>
    </location>
</feature>
<dbReference type="InterPro" id="IPR050924">
    <property type="entry name" value="Peroxiredoxin_BCP/PrxQ"/>
</dbReference>
<keyword evidence="4" id="KW-0575">Peroxidase</keyword>
<evidence type="ECO:0000256" key="1">
    <source>
        <dbReference type="ARBA" id="ARBA00003330"/>
    </source>
</evidence>
<evidence type="ECO:0000256" key="12">
    <source>
        <dbReference type="PIRSR" id="PIRSR000239-1"/>
    </source>
</evidence>
<evidence type="ECO:0000256" key="5">
    <source>
        <dbReference type="ARBA" id="ARBA00022862"/>
    </source>
</evidence>
<dbReference type="PANTHER" id="PTHR42801">
    <property type="entry name" value="THIOREDOXIN-DEPENDENT PEROXIDE REDUCTASE"/>
    <property type="match status" value="1"/>
</dbReference>
<dbReference type="GO" id="GO:0008379">
    <property type="term" value="F:thioredoxin peroxidase activity"/>
    <property type="evidence" value="ECO:0007669"/>
    <property type="project" value="TreeGrafter"/>
</dbReference>
<organism evidence="14 15">
    <name type="scientific">Petrotoga olearia DSM 13574</name>
    <dbReference type="NCBI Taxonomy" id="1122955"/>
    <lineage>
        <taxon>Bacteria</taxon>
        <taxon>Thermotogati</taxon>
        <taxon>Thermotogota</taxon>
        <taxon>Thermotogae</taxon>
        <taxon>Petrotogales</taxon>
        <taxon>Petrotogaceae</taxon>
        <taxon>Petrotoga</taxon>
    </lineage>
</organism>
<evidence type="ECO:0000256" key="10">
    <source>
        <dbReference type="ARBA" id="ARBA00038489"/>
    </source>
</evidence>
<reference evidence="14 15" key="1">
    <citation type="submission" date="2013-12" db="EMBL/GenBank/DDBJ databases">
        <title>Comparative genomics of Petrotoga isolates.</title>
        <authorList>
            <person name="Nesbo C.L."/>
            <person name="Charchuk R."/>
            <person name="Chow K."/>
        </authorList>
    </citation>
    <scope>NUCLEOTIDE SEQUENCE [LARGE SCALE GENOMIC DNA]</scope>
    <source>
        <strain evidence="14 15">DSM 13574</strain>
    </source>
</reference>
<dbReference type="InterPro" id="IPR024706">
    <property type="entry name" value="Peroxiredoxin_AhpC-typ"/>
</dbReference>
<keyword evidence="8" id="KW-0676">Redox-active center</keyword>
<dbReference type="GO" id="GO:0005737">
    <property type="term" value="C:cytoplasm"/>
    <property type="evidence" value="ECO:0007669"/>
    <property type="project" value="TreeGrafter"/>
</dbReference>
<evidence type="ECO:0000259" key="13">
    <source>
        <dbReference type="PROSITE" id="PS51352"/>
    </source>
</evidence>
<keyword evidence="7" id="KW-1015">Disulfide bond</keyword>
<dbReference type="PROSITE" id="PS51352">
    <property type="entry name" value="THIOREDOXIN_2"/>
    <property type="match status" value="1"/>
</dbReference>
<dbReference type="PANTHER" id="PTHR42801:SF4">
    <property type="entry name" value="AHPC_TSA FAMILY PROTEIN"/>
    <property type="match status" value="1"/>
</dbReference>
<feature type="active site" description="Cysteine sulfenic acid (-SOH) intermediate; for peroxidase activity" evidence="12">
    <location>
        <position position="48"/>
    </location>
</feature>
<dbReference type="NCBIfam" id="NF006960">
    <property type="entry name" value="PRK09437.1"/>
    <property type="match status" value="1"/>
</dbReference>
<protein>
    <recommendedName>
        <fullName evidence="3">thioredoxin-dependent peroxiredoxin</fullName>
        <ecNumber evidence="3">1.11.1.24</ecNumber>
    </recommendedName>
    <alternativeName>
        <fullName evidence="9">Thioredoxin peroxidase</fullName>
    </alternativeName>
</protein>
<dbReference type="Gene3D" id="3.40.30.10">
    <property type="entry name" value="Glutaredoxin"/>
    <property type="match status" value="1"/>
</dbReference>
<sequence>MKYLNFGIGDKIPEFSLKDSEGHQINSRDFIGKWLVLYFYPRDNTPGCTKEAVDFSNYLEDFKKYNCQIVGVSADTVEKHSNFKEKHNLKVILLSDPEHSVLEKFGVWQLKKNYGKENWGVVRSTILIDPNGTIKKVWENVKVKDHVLDVLESLKNLSNKRE</sequence>